<evidence type="ECO:0000256" key="1">
    <source>
        <dbReference type="SAM" id="Phobius"/>
    </source>
</evidence>
<comment type="caution">
    <text evidence="2">The sequence shown here is derived from an EMBL/GenBank/DDBJ whole genome shotgun (WGS) entry which is preliminary data.</text>
</comment>
<proteinExistence type="predicted"/>
<protein>
    <submittedName>
        <fullName evidence="2">Uncharacterized protein</fullName>
    </submittedName>
</protein>
<reference evidence="2 3" key="1">
    <citation type="submission" date="2024-05" db="EMBL/GenBank/DDBJ databases">
        <title>Genome sequencing and assembly of Indian major carp, Cirrhinus mrigala (Hamilton, 1822).</title>
        <authorList>
            <person name="Mohindra V."/>
            <person name="Chowdhury L.M."/>
            <person name="Lal K."/>
            <person name="Jena J.K."/>
        </authorList>
    </citation>
    <scope>NUCLEOTIDE SEQUENCE [LARGE SCALE GENOMIC DNA]</scope>
    <source>
        <strain evidence="2">CM1030</strain>
        <tissue evidence="2">Blood</tissue>
    </source>
</reference>
<evidence type="ECO:0000313" key="3">
    <source>
        <dbReference type="Proteomes" id="UP001529510"/>
    </source>
</evidence>
<dbReference type="AlphaFoldDB" id="A0ABD0QYL7"/>
<sequence>MKALGVRSAFYVGFVVGTCTLYVLLRQVGFTRNLGSPEHETHDKSLLEMIEEESKNWKKE</sequence>
<dbReference type="Proteomes" id="UP001529510">
    <property type="component" value="Unassembled WGS sequence"/>
</dbReference>
<organism evidence="2 3">
    <name type="scientific">Cirrhinus mrigala</name>
    <name type="common">Mrigala</name>
    <dbReference type="NCBI Taxonomy" id="683832"/>
    <lineage>
        <taxon>Eukaryota</taxon>
        <taxon>Metazoa</taxon>
        <taxon>Chordata</taxon>
        <taxon>Craniata</taxon>
        <taxon>Vertebrata</taxon>
        <taxon>Euteleostomi</taxon>
        <taxon>Actinopterygii</taxon>
        <taxon>Neopterygii</taxon>
        <taxon>Teleostei</taxon>
        <taxon>Ostariophysi</taxon>
        <taxon>Cypriniformes</taxon>
        <taxon>Cyprinidae</taxon>
        <taxon>Labeoninae</taxon>
        <taxon>Labeonini</taxon>
        <taxon>Cirrhinus</taxon>
    </lineage>
</organism>
<accession>A0ABD0QYL7</accession>
<keyword evidence="3" id="KW-1185">Reference proteome</keyword>
<feature type="non-terminal residue" evidence="2">
    <location>
        <position position="60"/>
    </location>
</feature>
<feature type="transmembrane region" description="Helical" evidence="1">
    <location>
        <begin position="6"/>
        <end position="25"/>
    </location>
</feature>
<evidence type="ECO:0000313" key="2">
    <source>
        <dbReference type="EMBL" id="KAL0191333.1"/>
    </source>
</evidence>
<keyword evidence="1" id="KW-0472">Membrane</keyword>
<name>A0ABD0QYL7_CIRMR</name>
<keyword evidence="1" id="KW-1133">Transmembrane helix</keyword>
<keyword evidence="1" id="KW-0812">Transmembrane</keyword>
<dbReference type="EMBL" id="JAMKFB020000006">
    <property type="protein sequence ID" value="KAL0191333.1"/>
    <property type="molecule type" value="Genomic_DNA"/>
</dbReference>
<gene>
    <name evidence="2" type="ORF">M9458_014031</name>
</gene>